<evidence type="ECO:0000256" key="1">
    <source>
        <dbReference type="SAM" id="MobiDB-lite"/>
    </source>
</evidence>
<protein>
    <submittedName>
        <fullName evidence="3">Uncharacterized protein</fullName>
    </submittedName>
</protein>
<feature type="region of interest" description="Disordered" evidence="1">
    <location>
        <begin position="49"/>
        <end position="76"/>
    </location>
</feature>
<keyword evidence="4" id="KW-1185">Reference proteome</keyword>
<evidence type="ECO:0000313" key="4">
    <source>
        <dbReference type="Proteomes" id="UP000018745"/>
    </source>
</evidence>
<evidence type="ECO:0000256" key="2">
    <source>
        <dbReference type="SAM" id="SignalP"/>
    </source>
</evidence>
<dbReference type="EMBL" id="CP006935">
    <property type="protein sequence ID" value="AHC40279.1"/>
    <property type="molecule type" value="Genomic_DNA"/>
</dbReference>
<feature type="chain" id="PRO_5045121708" evidence="2">
    <location>
        <begin position="25"/>
        <end position="359"/>
    </location>
</feature>
<sequence>MTNRLKFSLSALAFLALNGATIPAIDSQFNLFDSIGKFLSTQAPPKPKINSQLKNSTYSSKDSKLDLGTKENSPSNIQLDSSNATLPVLRLESNDWDATKLDLSPKLLDSPKDKISEIFSEIVKEGKVGVIKKKMDSKYVDKRDLHLTNSESIRTVFLKEFESAKLKVESWKKSTNGANSLIPLTRGEKFSLQKVYELHNGLKVESNNFNEELKEYGSLLETSKSSNSPSSTVVLKNLQSIGWIRKDLKVQKGQLSDKFFKADSWGDWKSQNPFQIFYKTEQEWKTDISRSNANAGIAYRKEQEVARLNSMILISWTEKVQKWIKEKKGEAEKAKSRIHSHIELQIASKLLSFMGQSIN</sequence>
<accession>A0ABM5P1N7</accession>
<dbReference type="Proteomes" id="UP000018745">
    <property type="component" value="Chromosome"/>
</dbReference>
<keyword evidence="2" id="KW-0732">Signal</keyword>
<dbReference type="RefSeq" id="WP_024071199.1">
    <property type="nucleotide sequence ID" value="NC_023062.1"/>
</dbReference>
<evidence type="ECO:0000313" key="3">
    <source>
        <dbReference type="EMBL" id="AHC40279.1"/>
    </source>
</evidence>
<reference evidence="3 4" key="1">
    <citation type="journal article" date="2014" name="Genome Announc.">
        <title>Complete Genome Sequence of Mycoplasma ovis Strain Michigan, a Hemoplasma of Sheep with Two Distinct 16S rRNA Genes.</title>
        <authorList>
            <person name="Deshuillers P.L."/>
            <person name="Santos A.P."/>
            <person name="do Nascimento N.C."/>
            <person name="Hampel J.A."/>
            <person name="Bergin I.L."/>
            <person name="Dyson M.C."/>
            <person name="Messick J.B."/>
        </authorList>
    </citation>
    <scope>NUCLEOTIDE SEQUENCE [LARGE SCALE GENOMIC DNA]</scope>
    <source>
        <strain evidence="3 4">Michigan</strain>
    </source>
</reference>
<organism evidence="3 4">
    <name type="scientific">Mycoplasma ovis str. Michigan</name>
    <dbReference type="NCBI Taxonomy" id="1415773"/>
    <lineage>
        <taxon>Bacteria</taxon>
        <taxon>Bacillati</taxon>
        <taxon>Mycoplasmatota</taxon>
        <taxon>Mollicutes</taxon>
        <taxon>Mycoplasmataceae</taxon>
        <taxon>Mycoplasma</taxon>
    </lineage>
</organism>
<feature type="signal peptide" evidence="2">
    <location>
        <begin position="1"/>
        <end position="24"/>
    </location>
</feature>
<gene>
    <name evidence="3" type="ORF">OVS_02085</name>
</gene>
<feature type="compositionally biased region" description="Polar residues" evidence="1">
    <location>
        <begin position="49"/>
        <end position="60"/>
    </location>
</feature>
<proteinExistence type="predicted"/>
<name>A0ABM5P1N7_9MOLU</name>